<sequence>MYRASPRLQDSTNQYYKNKNLRHDNLLELAVSFGVDKQEIYRKIKTLQSHFMRKRIKETDSKKTGTGEEKHYKKHASTPPPSNTSLKAAKTKEFRSPKAFKTKSGKPTFMTDPGSSNAPLLDEVVNLMKSIQSKRADIKDEDSFYESFNQILFDAEKGMYELHDRPNKAAFSGLLQFLSNPPMSLVPVPWQFPAASVNAKPTERSPGYSQSLLTSQSQLPLTSPMSFAPVPWQSRTAPVNTNPTEFSPGYS</sequence>
<comment type="caution">
    <text evidence="3">The sequence shown here is derived from an EMBL/GenBank/DDBJ whole genome shotgun (WGS) entry which is preliminary data.</text>
</comment>
<accession>A0ABD2NT19</accession>
<dbReference type="AlphaFoldDB" id="A0ABD2NT19"/>
<dbReference type="Proteomes" id="UP001516400">
    <property type="component" value="Unassembled WGS sequence"/>
</dbReference>
<evidence type="ECO:0000313" key="3">
    <source>
        <dbReference type="EMBL" id="KAL3281871.1"/>
    </source>
</evidence>
<dbReference type="EMBL" id="JABFTP020000144">
    <property type="protein sequence ID" value="KAL3281871.1"/>
    <property type="molecule type" value="Genomic_DNA"/>
</dbReference>
<feature type="region of interest" description="Disordered" evidence="1">
    <location>
        <begin position="231"/>
        <end position="251"/>
    </location>
</feature>
<dbReference type="Pfam" id="PF10545">
    <property type="entry name" value="MADF_DNA_bdg"/>
    <property type="match status" value="1"/>
</dbReference>
<keyword evidence="4" id="KW-1185">Reference proteome</keyword>
<dbReference type="InterPro" id="IPR006578">
    <property type="entry name" value="MADF-dom"/>
</dbReference>
<evidence type="ECO:0000313" key="4">
    <source>
        <dbReference type="Proteomes" id="UP001516400"/>
    </source>
</evidence>
<protein>
    <recommendedName>
        <fullName evidence="2">MADF domain-containing protein</fullName>
    </recommendedName>
</protein>
<name>A0ABD2NT19_9CUCU</name>
<evidence type="ECO:0000256" key="1">
    <source>
        <dbReference type="SAM" id="MobiDB-lite"/>
    </source>
</evidence>
<reference evidence="3 4" key="1">
    <citation type="journal article" date="2021" name="BMC Biol.">
        <title>Horizontally acquired antibacterial genes associated with adaptive radiation of ladybird beetles.</title>
        <authorList>
            <person name="Li H.S."/>
            <person name="Tang X.F."/>
            <person name="Huang Y.H."/>
            <person name="Xu Z.Y."/>
            <person name="Chen M.L."/>
            <person name="Du X.Y."/>
            <person name="Qiu B.Y."/>
            <person name="Chen P.T."/>
            <person name="Zhang W."/>
            <person name="Slipinski A."/>
            <person name="Escalona H.E."/>
            <person name="Waterhouse R.M."/>
            <person name="Zwick A."/>
            <person name="Pang H."/>
        </authorList>
    </citation>
    <scope>NUCLEOTIDE SEQUENCE [LARGE SCALE GENOMIC DNA]</scope>
    <source>
        <strain evidence="3">SYSU2018</strain>
    </source>
</reference>
<feature type="region of interest" description="Disordered" evidence="1">
    <location>
        <begin position="55"/>
        <end position="88"/>
    </location>
</feature>
<feature type="region of interest" description="Disordered" evidence="1">
    <location>
        <begin position="201"/>
        <end position="220"/>
    </location>
</feature>
<gene>
    <name evidence="3" type="ORF">HHI36_005076</name>
</gene>
<proteinExistence type="predicted"/>
<feature type="compositionally biased region" description="Polar residues" evidence="1">
    <location>
        <begin position="233"/>
        <end position="251"/>
    </location>
</feature>
<evidence type="ECO:0000259" key="2">
    <source>
        <dbReference type="Pfam" id="PF10545"/>
    </source>
</evidence>
<organism evidence="3 4">
    <name type="scientific">Cryptolaemus montrouzieri</name>
    <dbReference type="NCBI Taxonomy" id="559131"/>
    <lineage>
        <taxon>Eukaryota</taxon>
        <taxon>Metazoa</taxon>
        <taxon>Ecdysozoa</taxon>
        <taxon>Arthropoda</taxon>
        <taxon>Hexapoda</taxon>
        <taxon>Insecta</taxon>
        <taxon>Pterygota</taxon>
        <taxon>Neoptera</taxon>
        <taxon>Endopterygota</taxon>
        <taxon>Coleoptera</taxon>
        <taxon>Polyphaga</taxon>
        <taxon>Cucujiformia</taxon>
        <taxon>Coccinelloidea</taxon>
        <taxon>Coccinellidae</taxon>
        <taxon>Scymninae</taxon>
        <taxon>Scymnini</taxon>
        <taxon>Cryptolaemus</taxon>
    </lineage>
</organism>
<feature type="domain" description="MADF" evidence="2">
    <location>
        <begin position="1"/>
        <end position="68"/>
    </location>
</feature>
<feature type="compositionally biased region" description="Basic and acidic residues" evidence="1">
    <location>
        <begin position="57"/>
        <end position="71"/>
    </location>
</feature>
<feature type="compositionally biased region" description="Low complexity" evidence="1">
    <location>
        <begin position="209"/>
        <end position="220"/>
    </location>
</feature>